<reference evidence="2" key="1">
    <citation type="journal article" date="2019" name="Int. J. Syst. Evol. Microbiol.">
        <title>The Global Catalogue of Microorganisms (GCM) 10K type strain sequencing project: providing services to taxonomists for standard genome sequencing and annotation.</title>
        <authorList>
            <consortium name="The Broad Institute Genomics Platform"/>
            <consortium name="The Broad Institute Genome Sequencing Center for Infectious Disease"/>
            <person name="Wu L."/>
            <person name="Ma J."/>
        </authorList>
    </citation>
    <scope>NUCLEOTIDE SEQUENCE [LARGE SCALE GENOMIC DNA]</scope>
    <source>
        <strain evidence="2">YIM 94188</strain>
    </source>
</reference>
<protein>
    <submittedName>
        <fullName evidence="1">Uncharacterized protein</fullName>
    </submittedName>
</protein>
<evidence type="ECO:0000313" key="1">
    <source>
        <dbReference type="EMBL" id="MFC5729317.1"/>
    </source>
</evidence>
<evidence type="ECO:0000313" key="2">
    <source>
        <dbReference type="Proteomes" id="UP001596072"/>
    </source>
</evidence>
<proteinExistence type="predicted"/>
<organism evidence="1 2">
    <name type="scientific">Nocardioides vastitatis</name>
    <dbReference type="NCBI Taxonomy" id="2568655"/>
    <lineage>
        <taxon>Bacteria</taxon>
        <taxon>Bacillati</taxon>
        <taxon>Actinomycetota</taxon>
        <taxon>Actinomycetes</taxon>
        <taxon>Propionibacteriales</taxon>
        <taxon>Nocardioidaceae</taxon>
        <taxon>Nocardioides</taxon>
    </lineage>
</organism>
<dbReference type="Proteomes" id="UP001596072">
    <property type="component" value="Unassembled WGS sequence"/>
</dbReference>
<accession>A0ABW0ZG59</accession>
<dbReference type="RefSeq" id="WP_136432834.1">
    <property type="nucleotide sequence ID" value="NZ_JBHSNS010000004.1"/>
</dbReference>
<gene>
    <name evidence="1" type="ORF">ACFPQB_10335</name>
</gene>
<name>A0ABW0ZG59_9ACTN</name>
<comment type="caution">
    <text evidence="1">The sequence shown here is derived from an EMBL/GenBank/DDBJ whole genome shotgun (WGS) entry which is preliminary data.</text>
</comment>
<keyword evidence="2" id="KW-1185">Reference proteome</keyword>
<dbReference type="EMBL" id="JBHSNS010000004">
    <property type="protein sequence ID" value="MFC5729317.1"/>
    <property type="molecule type" value="Genomic_DNA"/>
</dbReference>
<sequence>MLITEVAATDWCTHPPDVDVPRRSDRDFMPLPDATYGFTPRTAARGFGRAPTQLVQPVLPSSTLAWHLDRSLTRRTRSSGGLWETPVGPETAQEPLRRILVATWGDLA</sequence>